<evidence type="ECO:0000313" key="1">
    <source>
        <dbReference type="EMBL" id="KAJ8630089.1"/>
    </source>
</evidence>
<comment type="caution">
    <text evidence="1">The sequence shown here is derived from an EMBL/GenBank/DDBJ whole genome shotgun (WGS) entry which is preliminary data.</text>
</comment>
<sequence length="328" mass="34206">MSRHVVFDENQYPFAKSTLHGSSNLGTAPDQVLLGYTQPLPIAQATAPDQVLLGYTQPLPIAQATAPDQVLLGYTQPLPIAQATAHQIAGPHVSAERAELRPHQDVSNNQSRPGHAAQDVTLTNTTAARGSSTAAPQQSQALGSHDFALQITPIQAGSHLFTAEQVCPDSPNSPAGPLHIGPNAPNASAPLLTSSMDITNQTLVGSCMLPPPSGVPKATIAPTHSTVPTHGNSGAGLVDLTNFGSTSSLEVTDSTIHVAHSNSSMSGQISGQANAPLQQTLTMQTRAMDGIFKPKQLMTTQYPLPQALHVPLTTPEPTCYTQAIKSAE</sequence>
<name>A0ACC2LAL9_PERAE</name>
<keyword evidence="2" id="KW-1185">Reference proteome</keyword>
<gene>
    <name evidence="1" type="ORF">MRB53_023412</name>
</gene>
<accession>A0ACC2LAL9</accession>
<dbReference type="Proteomes" id="UP001234297">
    <property type="component" value="Chromosome 7"/>
</dbReference>
<proteinExistence type="predicted"/>
<reference evidence="1 2" key="1">
    <citation type="journal article" date="2022" name="Hortic Res">
        <title>A haplotype resolved chromosomal level avocado genome allows analysis of novel avocado genes.</title>
        <authorList>
            <person name="Nath O."/>
            <person name="Fletcher S.J."/>
            <person name="Hayward A."/>
            <person name="Shaw L.M."/>
            <person name="Masouleh A.K."/>
            <person name="Furtado A."/>
            <person name="Henry R.J."/>
            <person name="Mitter N."/>
        </authorList>
    </citation>
    <scope>NUCLEOTIDE SEQUENCE [LARGE SCALE GENOMIC DNA]</scope>
    <source>
        <strain evidence="2">cv. Hass</strain>
    </source>
</reference>
<dbReference type="EMBL" id="CM056815">
    <property type="protein sequence ID" value="KAJ8630089.1"/>
    <property type="molecule type" value="Genomic_DNA"/>
</dbReference>
<organism evidence="1 2">
    <name type="scientific">Persea americana</name>
    <name type="common">Avocado</name>
    <dbReference type="NCBI Taxonomy" id="3435"/>
    <lineage>
        <taxon>Eukaryota</taxon>
        <taxon>Viridiplantae</taxon>
        <taxon>Streptophyta</taxon>
        <taxon>Embryophyta</taxon>
        <taxon>Tracheophyta</taxon>
        <taxon>Spermatophyta</taxon>
        <taxon>Magnoliopsida</taxon>
        <taxon>Magnoliidae</taxon>
        <taxon>Laurales</taxon>
        <taxon>Lauraceae</taxon>
        <taxon>Persea</taxon>
    </lineage>
</organism>
<protein>
    <submittedName>
        <fullName evidence="1">Uncharacterized protein</fullName>
    </submittedName>
</protein>
<evidence type="ECO:0000313" key="2">
    <source>
        <dbReference type="Proteomes" id="UP001234297"/>
    </source>
</evidence>